<reference evidence="4 5" key="1">
    <citation type="submission" date="2024-04" db="EMBL/GenBank/DDBJ databases">
        <title>Novel species of the genus Ideonella isolated from streams.</title>
        <authorList>
            <person name="Lu H."/>
        </authorList>
    </citation>
    <scope>NUCLEOTIDE SEQUENCE [LARGE SCALE GENOMIC DNA]</scope>
    <source>
        <strain evidence="4 5">DXS22W</strain>
    </source>
</reference>
<evidence type="ECO:0000259" key="3">
    <source>
        <dbReference type="Pfam" id="PF12733"/>
    </source>
</evidence>
<dbReference type="SUPFAM" id="SSF49482">
    <property type="entry name" value="Aromatic compound dioxygenase"/>
    <property type="match status" value="1"/>
</dbReference>
<dbReference type="PANTHER" id="PTHR34315:SF1">
    <property type="entry name" value="INTRADIOL RING-CLEAVAGE DIOXYGENASES DOMAIN-CONTAINING PROTEIN-RELATED"/>
    <property type="match status" value="1"/>
</dbReference>
<proteinExistence type="predicted"/>
<evidence type="ECO:0000313" key="4">
    <source>
        <dbReference type="EMBL" id="MEK8050898.1"/>
    </source>
</evidence>
<sequence>MTQRVPTTTAQPTTPDADAAPAARRRALGMAMGSLALAACGGGGGSAGTSSTGGSSNSSTTTPSTDATLSALVLNSGTLSPAFAAGTTAYAVTVSNTVSTITVTPTTTASGATVKVNGLAVASGSASAAISLSEGSSNVLNIEVTAADGLTTRSYTVTATRSAAGSCTLTATETQGPYPLLAILSNSAMVRSDIREGKTGVPLTVNLTIQDLSAGCTPVSGAAVYIWHCDKDGLYSGYNVSNNTGQTGLTYLRGIQVTDANGAVSFTTIYPGWYAGRITHIHVQIYLNNNLAVTATATTQIAFPQSVTQAVYATALYTKGQNTSVTSFAADNVFSDGTSTEMAVVTGDATNGYVAGLTVVVA</sequence>
<dbReference type="Pfam" id="PF00775">
    <property type="entry name" value="Dioxygenase_C"/>
    <property type="match status" value="1"/>
</dbReference>
<dbReference type="Gene3D" id="2.60.130.10">
    <property type="entry name" value="Aromatic compound dioxygenase"/>
    <property type="match status" value="1"/>
</dbReference>
<protein>
    <submittedName>
        <fullName evidence="4">Cadherin-like beta sandwich domain-containing protein</fullName>
    </submittedName>
</protein>
<feature type="domain" description="Intradiol ring-cleavage dioxygenases" evidence="2">
    <location>
        <begin position="191"/>
        <end position="277"/>
    </location>
</feature>
<dbReference type="Pfam" id="PF12733">
    <property type="entry name" value="Cadherin-like"/>
    <property type="match status" value="1"/>
</dbReference>
<evidence type="ECO:0000256" key="1">
    <source>
        <dbReference type="SAM" id="MobiDB-lite"/>
    </source>
</evidence>
<dbReference type="InterPro" id="IPR025883">
    <property type="entry name" value="Cadherin-like_domain"/>
</dbReference>
<evidence type="ECO:0000259" key="2">
    <source>
        <dbReference type="Pfam" id="PF00775"/>
    </source>
</evidence>
<dbReference type="EMBL" id="JBBUTH010000007">
    <property type="protein sequence ID" value="MEK8050898.1"/>
    <property type="molecule type" value="Genomic_DNA"/>
</dbReference>
<dbReference type="CDD" id="cd03457">
    <property type="entry name" value="intradiol_dioxygenase_like"/>
    <property type="match status" value="1"/>
</dbReference>
<evidence type="ECO:0000313" key="5">
    <source>
        <dbReference type="Proteomes" id="UP001365405"/>
    </source>
</evidence>
<organism evidence="4 5">
    <name type="scientific">Pseudaquabacterium inlustre</name>
    <dbReference type="NCBI Taxonomy" id="2984192"/>
    <lineage>
        <taxon>Bacteria</taxon>
        <taxon>Pseudomonadati</taxon>
        <taxon>Pseudomonadota</taxon>
        <taxon>Betaproteobacteria</taxon>
        <taxon>Burkholderiales</taxon>
        <taxon>Sphaerotilaceae</taxon>
        <taxon>Pseudaquabacterium</taxon>
    </lineage>
</organism>
<feature type="region of interest" description="Disordered" evidence="1">
    <location>
        <begin position="1"/>
        <end position="21"/>
    </location>
</feature>
<dbReference type="Proteomes" id="UP001365405">
    <property type="component" value="Unassembled WGS sequence"/>
</dbReference>
<dbReference type="RefSeq" id="WP_341410594.1">
    <property type="nucleotide sequence ID" value="NZ_JBBUTH010000007.1"/>
</dbReference>
<accession>A0ABU9CGR9</accession>
<dbReference type="InterPro" id="IPR000627">
    <property type="entry name" value="Intradiol_dOase_C"/>
</dbReference>
<keyword evidence="5" id="KW-1185">Reference proteome</keyword>
<gene>
    <name evidence="4" type="ORF">AACH10_11680</name>
</gene>
<dbReference type="PANTHER" id="PTHR34315">
    <property type="match status" value="1"/>
</dbReference>
<dbReference type="InterPro" id="IPR015889">
    <property type="entry name" value="Intradiol_dOase_core"/>
</dbReference>
<name>A0ABU9CGR9_9BURK</name>
<feature type="domain" description="Cadherin-like beta-sandwich-like" evidence="3">
    <location>
        <begin position="71"/>
        <end position="161"/>
    </location>
</feature>
<comment type="caution">
    <text evidence="4">The sequence shown here is derived from an EMBL/GenBank/DDBJ whole genome shotgun (WGS) entry which is preliminary data.</text>
</comment>